<accession>A0A3L7AQ90</accession>
<evidence type="ECO:0000313" key="11">
    <source>
        <dbReference type="Proteomes" id="UP000269692"/>
    </source>
</evidence>
<sequence>MKPRTGAAVTLAGCGKTFADGTRALAPLDLSVAAGETLVLLGPSGCGKTTLLRIIAGLESPDAGGRVLFDGADVTALPIEKRNVGMVFQSYALFPNMNVRENVAYGLRVRGVGKAERSRLADEVLEMMRIDALAERRITQLSGGQRQRVALARALAVRPKAILLDEPMAALDAALREHLRGEIDALLRRLSITAVYVTHDQAEALALGDRIVVMREGEIAQVGTPREVYERPADAFVASFVGTTNRLEGTVRGGRFACAAGTMALDAPDMPKAALLFRPEAARLVLDPPAGLVLKVEQVQFQGARQKVTLCTPDSVRVVVETPPDLEIAPGMLMGLALDPNRFSLV</sequence>
<comment type="caution">
    <text evidence="10">The sequence shown here is derived from an EMBL/GenBank/DDBJ whole genome shotgun (WGS) entry which is preliminary data.</text>
</comment>
<dbReference type="PANTHER" id="PTHR43875">
    <property type="entry name" value="MALTODEXTRIN IMPORT ATP-BINDING PROTEIN MSMX"/>
    <property type="match status" value="1"/>
</dbReference>
<comment type="similarity">
    <text evidence="2">Belongs to the ABC transporter superfamily.</text>
</comment>
<gene>
    <name evidence="10" type="ORF">D9R14_02175</name>
</gene>
<name>A0A3L7AQ90_9HYPH</name>
<dbReference type="Proteomes" id="UP000269692">
    <property type="component" value="Unassembled WGS sequence"/>
</dbReference>
<dbReference type="SMART" id="SM00382">
    <property type="entry name" value="AAA"/>
    <property type="match status" value="1"/>
</dbReference>
<dbReference type="Pfam" id="PF00005">
    <property type="entry name" value="ABC_tran"/>
    <property type="match status" value="1"/>
</dbReference>
<dbReference type="Gene3D" id="3.40.50.300">
    <property type="entry name" value="P-loop containing nucleotide triphosphate hydrolases"/>
    <property type="match status" value="1"/>
</dbReference>
<dbReference type="InterPro" id="IPR027417">
    <property type="entry name" value="P-loop_NTPase"/>
</dbReference>
<keyword evidence="6 10" id="KW-0067">ATP-binding</keyword>
<evidence type="ECO:0000256" key="5">
    <source>
        <dbReference type="ARBA" id="ARBA00022741"/>
    </source>
</evidence>
<dbReference type="OrthoDB" id="9802264at2"/>
<dbReference type="GO" id="GO:0005524">
    <property type="term" value="F:ATP binding"/>
    <property type="evidence" value="ECO:0007669"/>
    <property type="project" value="UniProtKB-KW"/>
</dbReference>
<dbReference type="RefSeq" id="WP_121621635.1">
    <property type="nucleotide sequence ID" value="NZ_JACIIW010000004.1"/>
</dbReference>
<dbReference type="InterPro" id="IPR008995">
    <property type="entry name" value="Mo/tungstate-bd_C_term_dom"/>
</dbReference>
<dbReference type="GO" id="GO:0055052">
    <property type="term" value="C:ATP-binding cassette (ABC) transporter complex, substrate-binding subunit-containing"/>
    <property type="evidence" value="ECO:0007669"/>
    <property type="project" value="TreeGrafter"/>
</dbReference>
<dbReference type="GO" id="GO:0140359">
    <property type="term" value="F:ABC-type transporter activity"/>
    <property type="evidence" value="ECO:0007669"/>
    <property type="project" value="UniProtKB-ARBA"/>
</dbReference>
<dbReference type="FunFam" id="3.40.50.300:FF:000042">
    <property type="entry name" value="Maltose/maltodextrin ABC transporter, ATP-binding protein"/>
    <property type="match status" value="1"/>
</dbReference>
<evidence type="ECO:0000256" key="6">
    <source>
        <dbReference type="ARBA" id="ARBA00022840"/>
    </source>
</evidence>
<dbReference type="AlphaFoldDB" id="A0A3L7AQ90"/>
<proteinExistence type="inferred from homology"/>
<dbReference type="PANTHER" id="PTHR43875:SF15">
    <property type="entry name" value="TREHALOSE IMPORT ATP-BINDING PROTEIN SUGC"/>
    <property type="match status" value="1"/>
</dbReference>
<keyword evidence="5" id="KW-0547">Nucleotide-binding</keyword>
<dbReference type="InterPro" id="IPR003439">
    <property type="entry name" value="ABC_transporter-like_ATP-bd"/>
</dbReference>
<dbReference type="SUPFAM" id="SSF52540">
    <property type="entry name" value="P-loop containing nucleoside triphosphate hydrolases"/>
    <property type="match status" value="1"/>
</dbReference>
<dbReference type="Gene3D" id="2.40.50.100">
    <property type="match status" value="1"/>
</dbReference>
<reference evidence="10 11" key="1">
    <citation type="submission" date="2018-10" db="EMBL/GenBank/DDBJ databases">
        <title>Xanthobacter tagetidis genome sequencing and assembly.</title>
        <authorList>
            <person name="Maclea K.S."/>
            <person name="Goen A.E."/>
            <person name="Fatima S.A."/>
        </authorList>
    </citation>
    <scope>NUCLEOTIDE SEQUENCE [LARGE SCALE GENOMIC DNA]</scope>
    <source>
        <strain evidence="10 11">ATCC 700314</strain>
    </source>
</reference>
<evidence type="ECO:0000313" key="10">
    <source>
        <dbReference type="EMBL" id="RLP81821.1"/>
    </source>
</evidence>
<evidence type="ECO:0000256" key="3">
    <source>
        <dbReference type="ARBA" id="ARBA00022448"/>
    </source>
</evidence>
<comment type="subcellular location">
    <subcellularLocation>
        <location evidence="1">Cell inner membrane</location>
        <topology evidence="1">Peripheral membrane protein</topology>
    </subcellularLocation>
</comment>
<evidence type="ECO:0000256" key="2">
    <source>
        <dbReference type="ARBA" id="ARBA00005417"/>
    </source>
</evidence>
<evidence type="ECO:0000256" key="4">
    <source>
        <dbReference type="ARBA" id="ARBA00022475"/>
    </source>
</evidence>
<keyword evidence="4" id="KW-1003">Cell membrane</keyword>
<dbReference type="InterPro" id="IPR003593">
    <property type="entry name" value="AAA+_ATPase"/>
</dbReference>
<dbReference type="GO" id="GO:0016887">
    <property type="term" value="F:ATP hydrolysis activity"/>
    <property type="evidence" value="ECO:0007669"/>
    <property type="project" value="InterPro"/>
</dbReference>
<dbReference type="PROSITE" id="PS50893">
    <property type="entry name" value="ABC_TRANSPORTER_2"/>
    <property type="match status" value="1"/>
</dbReference>
<evidence type="ECO:0000256" key="7">
    <source>
        <dbReference type="ARBA" id="ARBA00022967"/>
    </source>
</evidence>
<evidence type="ECO:0000259" key="9">
    <source>
        <dbReference type="PROSITE" id="PS50893"/>
    </source>
</evidence>
<dbReference type="InterPro" id="IPR047641">
    <property type="entry name" value="ABC_transpr_MalK/UgpC-like"/>
</dbReference>
<dbReference type="Pfam" id="PF08402">
    <property type="entry name" value="TOBE_2"/>
    <property type="match status" value="1"/>
</dbReference>
<keyword evidence="11" id="KW-1185">Reference proteome</keyword>
<organism evidence="10 11">
    <name type="scientific">Xanthobacter tagetidis</name>
    <dbReference type="NCBI Taxonomy" id="60216"/>
    <lineage>
        <taxon>Bacteria</taxon>
        <taxon>Pseudomonadati</taxon>
        <taxon>Pseudomonadota</taxon>
        <taxon>Alphaproteobacteria</taxon>
        <taxon>Hyphomicrobiales</taxon>
        <taxon>Xanthobacteraceae</taxon>
        <taxon>Xanthobacter</taxon>
    </lineage>
</organism>
<keyword evidence="7" id="KW-1278">Translocase</keyword>
<protein>
    <submittedName>
        <fullName evidence="10">ABC transporter ATP-binding protein</fullName>
    </submittedName>
</protein>
<dbReference type="InterPro" id="IPR013611">
    <property type="entry name" value="Transp-assoc_OB_typ2"/>
</dbReference>
<dbReference type="InterPro" id="IPR017871">
    <property type="entry name" value="ABC_transporter-like_CS"/>
</dbReference>
<evidence type="ECO:0000256" key="1">
    <source>
        <dbReference type="ARBA" id="ARBA00004417"/>
    </source>
</evidence>
<keyword evidence="3" id="KW-0813">Transport</keyword>
<dbReference type="EMBL" id="RCTF01000001">
    <property type="protein sequence ID" value="RLP81821.1"/>
    <property type="molecule type" value="Genomic_DNA"/>
</dbReference>
<keyword evidence="8" id="KW-0472">Membrane</keyword>
<dbReference type="SUPFAM" id="SSF50331">
    <property type="entry name" value="MOP-like"/>
    <property type="match status" value="1"/>
</dbReference>
<feature type="domain" description="ABC transporter" evidence="9">
    <location>
        <begin position="9"/>
        <end position="241"/>
    </location>
</feature>
<dbReference type="PROSITE" id="PS00211">
    <property type="entry name" value="ABC_TRANSPORTER_1"/>
    <property type="match status" value="1"/>
</dbReference>
<evidence type="ECO:0000256" key="8">
    <source>
        <dbReference type="ARBA" id="ARBA00023136"/>
    </source>
</evidence>